<gene>
    <name evidence="2" type="ORF">MM415A01743_0005</name>
    <name evidence="1" type="ORF">MM415B01269_0015</name>
</gene>
<name>A0A6M3IQL3_9ZZZZ</name>
<protein>
    <submittedName>
        <fullName evidence="1">Uncharacterized protein</fullName>
    </submittedName>
</protein>
<dbReference type="AlphaFoldDB" id="A0A6M3IQL3"/>
<dbReference type="EMBL" id="MT142173">
    <property type="protein sequence ID" value="QJA75593.1"/>
    <property type="molecule type" value="Genomic_DNA"/>
</dbReference>
<sequence>MVVAIAVSTNGKYTTFSSENATLATALSEVMNELDEQKKPLSMTKFVFTFDDSNNKYALVAIVRNH</sequence>
<evidence type="ECO:0000313" key="1">
    <source>
        <dbReference type="EMBL" id="QJA59545.1"/>
    </source>
</evidence>
<organism evidence="1">
    <name type="scientific">viral metagenome</name>
    <dbReference type="NCBI Taxonomy" id="1070528"/>
    <lineage>
        <taxon>unclassified sequences</taxon>
        <taxon>metagenomes</taxon>
        <taxon>organismal metagenomes</taxon>
    </lineage>
</organism>
<dbReference type="EMBL" id="MT141374">
    <property type="protein sequence ID" value="QJA59545.1"/>
    <property type="molecule type" value="Genomic_DNA"/>
</dbReference>
<reference evidence="1" key="1">
    <citation type="submission" date="2020-03" db="EMBL/GenBank/DDBJ databases">
        <title>The deep terrestrial virosphere.</title>
        <authorList>
            <person name="Holmfeldt K."/>
            <person name="Nilsson E."/>
            <person name="Simone D."/>
            <person name="Lopez-Fernandez M."/>
            <person name="Wu X."/>
            <person name="de Brujin I."/>
            <person name="Lundin D."/>
            <person name="Andersson A."/>
            <person name="Bertilsson S."/>
            <person name="Dopson M."/>
        </authorList>
    </citation>
    <scope>NUCLEOTIDE SEQUENCE</scope>
    <source>
        <strain evidence="2">MM415A01743</strain>
        <strain evidence="1">MM415B01269</strain>
    </source>
</reference>
<evidence type="ECO:0000313" key="2">
    <source>
        <dbReference type="EMBL" id="QJA75593.1"/>
    </source>
</evidence>
<proteinExistence type="predicted"/>
<accession>A0A6M3IQL3</accession>